<keyword evidence="9" id="KW-0966">Cell projection</keyword>
<dbReference type="OrthoDB" id="9759185at2"/>
<keyword evidence="9" id="KW-0282">Flagellum</keyword>
<evidence type="ECO:0000256" key="5">
    <source>
        <dbReference type="ARBA" id="ARBA00022989"/>
    </source>
</evidence>
<keyword evidence="4 7" id="KW-0812">Transmembrane</keyword>
<evidence type="ECO:0000256" key="7">
    <source>
        <dbReference type="RuleBase" id="RU364093"/>
    </source>
</evidence>
<evidence type="ECO:0000313" key="9">
    <source>
        <dbReference type="EMBL" id="EXG80957.1"/>
    </source>
</evidence>
<keyword evidence="7" id="KW-1005">Bacterial flagellum biogenesis</keyword>
<comment type="similarity">
    <text evidence="2 7">Belongs to the FHIPEP (flagella/HR/invasion proteins export pore) family.</text>
</comment>
<dbReference type="EMBL" id="JFBT01000001">
    <property type="protein sequence ID" value="EXG80957.1"/>
    <property type="molecule type" value="Genomic_DNA"/>
</dbReference>
<dbReference type="PANTHER" id="PTHR30161">
    <property type="entry name" value="FLAGELLAR EXPORT PROTEIN, MEMBRANE FLHA SUBUNIT-RELATED"/>
    <property type="match status" value="1"/>
</dbReference>
<evidence type="ECO:0000313" key="10">
    <source>
        <dbReference type="Proteomes" id="UP000021053"/>
    </source>
</evidence>
<dbReference type="RefSeq" id="WP_051569986.1">
    <property type="nucleotide sequence ID" value="NZ_KK073874.1"/>
</dbReference>
<dbReference type="PIRSF" id="PIRSF005419">
    <property type="entry name" value="FlhA"/>
    <property type="match status" value="1"/>
</dbReference>
<comment type="function">
    <text evidence="7">Required for formation of the rod structure of the flagellar apparatus. Together with FliI and FliH, may constitute the export apparatus of flagellin.</text>
</comment>
<evidence type="ECO:0000256" key="4">
    <source>
        <dbReference type="ARBA" id="ARBA00022692"/>
    </source>
</evidence>
<name>A0A010ZUS2_9ACTN</name>
<dbReference type="Gene3D" id="3.40.50.12790">
    <property type="entry name" value="FHIPEP family, domain 4"/>
    <property type="match status" value="1"/>
</dbReference>
<dbReference type="PRINTS" id="PR00949">
    <property type="entry name" value="TYPE3IMAPROT"/>
</dbReference>
<dbReference type="NCBIfam" id="TIGR01398">
    <property type="entry name" value="FlhA"/>
    <property type="match status" value="1"/>
</dbReference>
<dbReference type="PATRIC" id="fig|927661.3.peg.2017"/>
<dbReference type="InterPro" id="IPR042193">
    <property type="entry name" value="FHIPEP_3"/>
</dbReference>
<comment type="subcellular location">
    <subcellularLocation>
        <location evidence="1 7">Cell membrane</location>
        <topology evidence="1 7">Multi-pass membrane protein</topology>
    </subcellularLocation>
</comment>
<sequence>MSSYLRSAVNFKAIGPFAVPVGIVSIIVMMVVPLPTFLLDILLALNITLSLVIVLVSLYVTRPLDFSIFPALLLVATLFRLALNISATRLVLLDGFAGHVIEAFGHFVVGGSLIIGLVMFLILVVIQFLVITKGAERVAEVGARFTLDAMPGKQMAIDADLNAGLIDEGEARRRREDVAAEADFYGSMDGASKFVKGDAIAAIVITAINLIGGMTVGILQKGMAPMEAVNTYSLLSIGDGLVSQIPALLLSVSTGLIVTRSATSGDMGTSVVGQLGAQKRAVQIAGAAALALCLIPGLPKLPFLLLGAGTLFLASRLPSADQRKEDEAAEQAATATPTGPSPDSPEALLGEMRVDPLELALAPDLVDLVDTSGGDLLDRVRALRRKVALELGIIMPPVRTHDDLDLPLSSYGIRISGVEVARGQAPPGTALAIGDGLEALPGRAGHEPVFGLEGKWIPAELRHQAEIMGATVVDRASVVITHLAEVVRQNASRLLGREDVRNLTEVVKRSHPVVIEELTPALLSLGEIQRVLQHLLDEGVPIRDLVRIFEGLSLAAKAGSTPDGLLEAARSSLGPAIANHYVVEGRLPVMTLDPQIEQALLESLRPGEGGIQLGVDTARAEALVTEAHRLFDTAEQRGTTAVLVCSPVLRLPLQRLVRLATPRLPVLSYTEISGVSAQIETVGVVGGVYPAVA</sequence>
<keyword evidence="3 7" id="KW-1003">Cell membrane</keyword>
<dbReference type="Pfam" id="PF00771">
    <property type="entry name" value="FHIPEP"/>
    <property type="match status" value="1"/>
</dbReference>
<dbReference type="InterPro" id="IPR006301">
    <property type="entry name" value="FlhA"/>
</dbReference>
<evidence type="ECO:0000256" key="2">
    <source>
        <dbReference type="ARBA" id="ARBA00008835"/>
    </source>
</evidence>
<feature type="transmembrane region" description="Helical" evidence="7">
    <location>
        <begin position="199"/>
        <end position="220"/>
    </location>
</feature>
<keyword evidence="7" id="KW-1006">Bacterial flagellum protein export</keyword>
<feature type="transmembrane region" description="Helical" evidence="7">
    <location>
        <begin position="280"/>
        <end position="298"/>
    </location>
</feature>
<organism evidence="9 10">
    <name type="scientific">Cryptosporangium arvum DSM 44712</name>
    <dbReference type="NCBI Taxonomy" id="927661"/>
    <lineage>
        <taxon>Bacteria</taxon>
        <taxon>Bacillati</taxon>
        <taxon>Actinomycetota</taxon>
        <taxon>Actinomycetes</taxon>
        <taxon>Cryptosporangiales</taxon>
        <taxon>Cryptosporangiaceae</taxon>
        <taxon>Cryptosporangium</taxon>
    </lineage>
</organism>
<gene>
    <name evidence="7" type="primary">flhA</name>
    <name evidence="9" type="ORF">CryarDRAFT_2052</name>
</gene>
<dbReference type="Gene3D" id="3.40.30.60">
    <property type="entry name" value="FHIPEP family, domain 1"/>
    <property type="match status" value="1"/>
</dbReference>
<evidence type="ECO:0000256" key="1">
    <source>
        <dbReference type="ARBA" id="ARBA00004651"/>
    </source>
</evidence>
<keyword evidence="9" id="KW-0969">Cilium</keyword>
<feature type="transmembrane region" description="Helical" evidence="7">
    <location>
        <begin position="104"/>
        <end position="130"/>
    </location>
</feature>
<evidence type="ECO:0000256" key="8">
    <source>
        <dbReference type="SAM" id="MobiDB-lite"/>
    </source>
</evidence>
<feature type="transmembrane region" description="Helical" evidence="7">
    <location>
        <begin position="37"/>
        <end position="60"/>
    </location>
</feature>
<accession>A0A010ZUS2</accession>
<dbReference type="InterPro" id="IPR025505">
    <property type="entry name" value="FHIPEP_CS"/>
</dbReference>
<reference evidence="9 10" key="1">
    <citation type="submission" date="2013-07" db="EMBL/GenBank/DDBJ databases">
        <authorList>
            <consortium name="DOE Joint Genome Institute"/>
            <person name="Eisen J."/>
            <person name="Huntemann M."/>
            <person name="Han J."/>
            <person name="Chen A."/>
            <person name="Kyrpides N."/>
            <person name="Mavromatis K."/>
            <person name="Markowitz V."/>
            <person name="Palaniappan K."/>
            <person name="Ivanova N."/>
            <person name="Schaumberg A."/>
            <person name="Pati A."/>
            <person name="Liolios K."/>
            <person name="Nordberg H.P."/>
            <person name="Cantor M.N."/>
            <person name="Hua S.X."/>
            <person name="Woyke T."/>
        </authorList>
    </citation>
    <scope>NUCLEOTIDE SEQUENCE [LARGE SCALE GENOMIC DNA]</scope>
    <source>
        <strain evidence="9 10">DSM 44712</strain>
    </source>
</reference>
<feature type="transmembrane region" description="Helical" evidence="7">
    <location>
        <begin position="12"/>
        <end position="31"/>
    </location>
</feature>
<keyword evidence="10" id="KW-1185">Reference proteome</keyword>
<keyword evidence="7" id="KW-0813">Transport</keyword>
<dbReference type="Proteomes" id="UP000021053">
    <property type="component" value="Unassembled WGS sequence"/>
</dbReference>
<keyword evidence="6 7" id="KW-0472">Membrane</keyword>
<evidence type="ECO:0000256" key="3">
    <source>
        <dbReference type="ARBA" id="ARBA00022475"/>
    </source>
</evidence>
<dbReference type="GO" id="GO:0009306">
    <property type="term" value="P:protein secretion"/>
    <property type="evidence" value="ECO:0007669"/>
    <property type="project" value="InterPro"/>
</dbReference>
<feature type="transmembrane region" description="Helical" evidence="7">
    <location>
        <begin position="72"/>
        <end position="92"/>
    </location>
</feature>
<dbReference type="GO" id="GO:0044780">
    <property type="term" value="P:bacterial-type flagellum assembly"/>
    <property type="evidence" value="ECO:0007669"/>
    <property type="project" value="InterPro"/>
</dbReference>
<dbReference type="PROSITE" id="PS00994">
    <property type="entry name" value="FHIPEP"/>
    <property type="match status" value="1"/>
</dbReference>
<protein>
    <recommendedName>
        <fullName evidence="7">Flagellar biosynthesis protein FlhA</fullName>
    </recommendedName>
</protein>
<dbReference type="HOGENOM" id="CLU_015346_3_0_11"/>
<dbReference type="PANTHER" id="PTHR30161:SF1">
    <property type="entry name" value="FLAGELLAR BIOSYNTHESIS PROTEIN FLHA-RELATED"/>
    <property type="match status" value="1"/>
</dbReference>
<proteinExistence type="inferred from homology"/>
<dbReference type="InterPro" id="IPR042196">
    <property type="entry name" value="FHIPEP_4"/>
</dbReference>
<feature type="transmembrane region" description="Helical" evidence="7">
    <location>
        <begin position="240"/>
        <end position="259"/>
    </location>
</feature>
<dbReference type="InterPro" id="IPR042194">
    <property type="entry name" value="FHIPEP_1"/>
</dbReference>
<dbReference type="AlphaFoldDB" id="A0A010ZUS2"/>
<dbReference type="Gene3D" id="1.10.8.540">
    <property type="entry name" value="FHIPEP family, domain 3"/>
    <property type="match status" value="1"/>
</dbReference>
<feature type="region of interest" description="Disordered" evidence="8">
    <location>
        <begin position="323"/>
        <end position="348"/>
    </location>
</feature>
<dbReference type="InterPro" id="IPR001712">
    <property type="entry name" value="T3SS_FHIPEP"/>
</dbReference>
<evidence type="ECO:0000256" key="6">
    <source>
        <dbReference type="ARBA" id="ARBA00023136"/>
    </source>
</evidence>
<comment type="caution">
    <text evidence="9">The sequence shown here is derived from an EMBL/GenBank/DDBJ whole genome shotgun (WGS) entry which is preliminary data.</text>
</comment>
<keyword evidence="5 7" id="KW-1133">Transmembrane helix</keyword>
<keyword evidence="7" id="KW-0653">Protein transport</keyword>
<dbReference type="GO" id="GO:0005886">
    <property type="term" value="C:plasma membrane"/>
    <property type="evidence" value="ECO:0007669"/>
    <property type="project" value="UniProtKB-SubCell"/>
</dbReference>